<evidence type="ECO:0000259" key="2">
    <source>
        <dbReference type="Pfam" id="PF02470"/>
    </source>
</evidence>
<feature type="domain" description="Mce/MlaD" evidence="2">
    <location>
        <begin position="45"/>
        <end position="120"/>
    </location>
</feature>
<dbReference type="Proteomes" id="UP001206895">
    <property type="component" value="Unassembled WGS sequence"/>
</dbReference>
<dbReference type="PROSITE" id="PS51257">
    <property type="entry name" value="PROKAR_LIPOPROTEIN"/>
    <property type="match status" value="1"/>
</dbReference>
<protein>
    <submittedName>
        <fullName evidence="4">Phospholipid/cholesterol/gamma-HCH transport system substrate-binding protein</fullName>
    </submittedName>
</protein>
<feature type="domain" description="Mammalian cell entry C-terminal" evidence="3">
    <location>
        <begin position="127"/>
        <end position="287"/>
    </location>
</feature>
<sequence>MSRRRRLSGTVLIIGVATTFALSSCSWDGVNSLPLPGGQGGGAGAYEVAIEMPDVSTITQNSPVMVDDVTVGRIKSISLSGWHARVTVSLNRDVVLPANAVAAVGQTSLLGSQHIELAPPTDDAPAGRLAAGAVIPLERATSYPTTEQTLTALSVILNDGGLARVGEIVHGANDALAGRPDGARGLLTELEKVTGTLAQRRETIVTALRGLDRLSTTVREQNTELADAIDTVQPALGVLSARRIQLSKVLGSLDRFSEQATLVVNTSGDNLRTNVSNLRPALKGLADSGDSLSRSLDLAFTLPFPLSKVDQVVRGDYANLFLILDFSVPRLREGMLRGTPLGNTLAGPGGVLGRSPGTAGDTSNPITAPVTGAPTATAPPRGR</sequence>
<reference evidence="4 5" key="1">
    <citation type="submission" date="2022-06" db="EMBL/GenBank/DDBJ databases">
        <title>Genomic Encyclopedia of Archaeal and Bacterial Type Strains, Phase II (KMG-II): from individual species to whole genera.</title>
        <authorList>
            <person name="Goeker M."/>
        </authorList>
    </citation>
    <scope>NUCLEOTIDE SEQUENCE [LARGE SCALE GENOMIC DNA]</scope>
    <source>
        <strain evidence="4 5">DSM 44693</strain>
    </source>
</reference>
<dbReference type="InterPro" id="IPR052336">
    <property type="entry name" value="MlaD_Phospholipid_Transporter"/>
</dbReference>
<dbReference type="Pfam" id="PF11887">
    <property type="entry name" value="Mce4_CUP1"/>
    <property type="match status" value="1"/>
</dbReference>
<evidence type="ECO:0000259" key="3">
    <source>
        <dbReference type="Pfam" id="PF11887"/>
    </source>
</evidence>
<dbReference type="PANTHER" id="PTHR33371">
    <property type="entry name" value="INTERMEMBRANE PHOSPHOLIPID TRANSPORT SYSTEM BINDING PROTEIN MLAD-RELATED"/>
    <property type="match status" value="1"/>
</dbReference>
<dbReference type="EMBL" id="JAMTCJ010000001">
    <property type="protein sequence ID" value="MCP2175512.1"/>
    <property type="molecule type" value="Genomic_DNA"/>
</dbReference>
<proteinExistence type="predicted"/>
<keyword evidence="5" id="KW-1185">Reference proteome</keyword>
<dbReference type="InterPro" id="IPR003399">
    <property type="entry name" value="Mce/MlaD"/>
</dbReference>
<evidence type="ECO:0000313" key="5">
    <source>
        <dbReference type="Proteomes" id="UP001206895"/>
    </source>
</evidence>
<feature type="compositionally biased region" description="Low complexity" evidence="1">
    <location>
        <begin position="367"/>
        <end position="383"/>
    </location>
</feature>
<gene>
    <name evidence="4" type="ORF">LX13_001319</name>
</gene>
<dbReference type="InterPro" id="IPR024516">
    <property type="entry name" value="Mce_C"/>
</dbReference>
<name>A0ABT1HB72_9NOCA</name>
<accession>A0ABT1HB72</accession>
<evidence type="ECO:0000313" key="4">
    <source>
        <dbReference type="EMBL" id="MCP2175512.1"/>
    </source>
</evidence>
<organism evidence="4 5">
    <name type="scientific">Williamsia maris</name>
    <dbReference type="NCBI Taxonomy" id="72806"/>
    <lineage>
        <taxon>Bacteria</taxon>
        <taxon>Bacillati</taxon>
        <taxon>Actinomycetota</taxon>
        <taxon>Actinomycetes</taxon>
        <taxon>Mycobacteriales</taxon>
        <taxon>Nocardiaceae</taxon>
        <taxon>Williamsia</taxon>
    </lineage>
</organism>
<dbReference type="NCBIfam" id="TIGR00996">
    <property type="entry name" value="Mtu_fam_mce"/>
    <property type="match status" value="1"/>
</dbReference>
<dbReference type="Pfam" id="PF02470">
    <property type="entry name" value="MlaD"/>
    <property type="match status" value="1"/>
</dbReference>
<comment type="caution">
    <text evidence="4">The sequence shown here is derived from an EMBL/GenBank/DDBJ whole genome shotgun (WGS) entry which is preliminary data.</text>
</comment>
<dbReference type="RefSeq" id="WP_253660478.1">
    <property type="nucleotide sequence ID" value="NZ_BAAAJQ010000001.1"/>
</dbReference>
<dbReference type="PANTHER" id="PTHR33371:SF15">
    <property type="entry name" value="LIPOPROTEIN LPRN"/>
    <property type="match status" value="1"/>
</dbReference>
<feature type="region of interest" description="Disordered" evidence="1">
    <location>
        <begin position="347"/>
        <end position="383"/>
    </location>
</feature>
<evidence type="ECO:0000256" key="1">
    <source>
        <dbReference type="SAM" id="MobiDB-lite"/>
    </source>
</evidence>
<dbReference type="InterPro" id="IPR005693">
    <property type="entry name" value="Mce"/>
</dbReference>